<gene>
    <name evidence="1" type="ORF">CXB51_019843</name>
</gene>
<reference evidence="1 2" key="1">
    <citation type="journal article" date="2021" name="bioRxiv">
        <title>The Gossypium anomalum genome as a resource for cotton improvement and evolutionary analysis of hybrid incompatibility.</title>
        <authorList>
            <person name="Grover C.E."/>
            <person name="Yuan D."/>
            <person name="Arick M.A."/>
            <person name="Miller E.R."/>
            <person name="Hu G."/>
            <person name="Peterson D.G."/>
            <person name="Wendel J.F."/>
            <person name="Udall J.A."/>
        </authorList>
    </citation>
    <scope>NUCLEOTIDE SEQUENCE [LARGE SCALE GENOMIC DNA]</scope>
    <source>
        <strain evidence="1">JFW-Udall</strain>
        <tissue evidence="1">Leaf</tissue>
    </source>
</reference>
<evidence type="ECO:0000313" key="2">
    <source>
        <dbReference type="Proteomes" id="UP000701853"/>
    </source>
</evidence>
<dbReference type="Proteomes" id="UP000701853">
    <property type="component" value="Chromosome 8"/>
</dbReference>
<dbReference type="OrthoDB" id="999640at2759"/>
<dbReference type="PANTHER" id="PTHR11439:SF467">
    <property type="entry name" value="INTEGRASE CATALYTIC DOMAIN-CONTAINING PROTEIN"/>
    <property type="match status" value="1"/>
</dbReference>
<dbReference type="SUPFAM" id="SSF56672">
    <property type="entry name" value="DNA/RNA polymerases"/>
    <property type="match status" value="1"/>
</dbReference>
<comment type="caution">
    <text evidence="1">The sequence shown here is derived from an EMBL/GenBank/DDBJ whole genome shotgun (WGS) entry which is preliminary data.</text>
</comment>
<proteinExistence type="predicted"/>
<organism evidence="1 2">
    <name type="scientific">Gossypium anomalum</name>
    <dbReference type="NCBI Taxonomy" id="47600"/>
    <lineage>
        <taxon>Eukaryota</taxon>
        <taxon>Viridiplantae</taxon>
        <taxon>Streptophyta</taxon>
        <taxon>Embryophyta</taxon>
        <taxon>Tracheophyta</taxon>
        <taxon>Spermatophyta</taxon>
        <taxon>Magnoliopsida</taxon>
        <taxon>eudicotyledons</taxon>
        <taxon>Gunneridae</taxon>
        <taxon>Pentapetalae</taxon>
        <taxon>rosids</taxon>
        <taxon>malvids</taxon>
        <taxon>Malvales</taxon>
        <taxon>Malvaceae</taxon>
        <taxon>Malvoideae</taxon>
        <taxon>Gossypium</taxon>
    </lineage>
</organism>
<evidence type="ECO:0000313" key="1">
    <source>
        <dbReference type="EMBL" id="KAG8486343.1"/>
    </source>
</evidence>
<dbReference type="AlphaFoldDB" id="A0A8J5YLD1"/>
<accession>A0A8J5YLD1</accession>
<dbReference type="InterPro" id="IPR043502">
    <property type="entry name" value="DNA/RNA_pol_sf"/>
</dbReference>
<dbReference type="CDD" id="cd09272">
    <property type="entry name" value="RNase_HI_RT_Ty1"/>
    <property type="match status" value="1"/>
</dbReference>
<keyword evidence="2" id="KW-1185">Reference proteome</keyword>
<name>A0A8J5YLD1_9ROSI</name>
<dbReference type="PANTHER" id="PTHR11439">
    <property type="entry name" value="GAG-POL-RELATED RETROTRANSPOSON"/>
    <property type="match status" value="1"/>
</dbReference>
<dbReference type="EMBL" id="JAHUZN010000008">
    <property type="protein sequence ID" value="KAG8486343.1"/>
    <property type="molecule type" value="Genomic_DNA"/>
</dbReference>
<sequence>MEGADATPTPMVSTPKLMAADDSPAFANSHLYRSTIGMLQYLCITRPDLSYCVNKLSQYMNSPSDAHWRAVKRVLRYLVETMEYGLWFTPGQFKLVCYSDADWASSVEDRQSTTGYVIYLGSNLIAWCSKKQAVVSKSSSEAEHRSLANCVSELLWVKQLLEEVGISIKQIPAVWCDNTSTVSMSANPTHHARVKHLRLTTILLEKKYLMAPCRLTLYRQLIKLLMCSLNPSLPSSLQCSAMLLGSRQHIQLLVFKRSKD</sequence>
<protein>
    <submittedName>
        <fullName evidence="1">Uncharacterized protein</fullName>
    </submittedName>
</protein>